<dbReference type="EMBL" id="ML993975">
    <property type="protein sequence ID" value="KAF2201445.1"/>
    <property type="molecule type" value="Genomic_DNA"/>
</dbReference>
<dbReference type="PANTHER" id="PTHR22760">
    <property type="entry name" value="GLYCOSYLTRANSFERASE"/>
    <property type="match status" value="1"/>
</dbReference>
<accession>A0A9P4JLR2</accession>
<feature type="transmembrane region" description="Helical" evidence="12">
    <location>
        <begin position="291"/>
        <end position="311"/>
    </location>
</feature>
<evidence type="ECO:0000256" key="3">
    <source>
        <dbReference type="ARBA" id="ARBA00007063"/>
    </source>
</evidence>
<reference evidence="13" key="1">
    <citation type="journal article" date="2020" name="Stud. Mycol.">
        <title>101 Dothideomycetes genomes: a test case for predicting lifestyles and emergence of pathogens.</title>
        <authorList>
            <person name="Haridas S."/>
            <person name="Albert R."/>
            <person name="Binder M."/>
            <person name="Bloem J."/>
            <person name="Labutti K."/>
            <person name="Salamov A."/>
            <person name="Andreopoulos B."/>
            <person name="Baker S."/>
            <person name="Barry K."/>
            <person name="Bills G."/>
            <person name="Bluhm B."/>
            <person name="Cannon C."/>
            <person name="Castanera R."/>
            <person name="Culley D."/>
            <person name="Daum C."/>
            <person name="Ezra D."/>
            <person name="Gonzalez J."/>
            <person name="Henrissat B."/>
            <person name="Kuo A."/>
            <person name="Liang C."/>
            <person name="Lipzen A."/>
            <person name="Lutzoni F."/>
            <person name="Magnuson J."/>
            <person name="Mondo S."/>
            <person name="Nolan M."/>
            <person name="Ohm R."/>
            <person name="Pangilinan J."/>
            <person name="Park H.-J."/>
            <person name="Ramirez L."/>
            <person name="Alfaro M."/>
            <person name="Sun H."/>
            <person name="Tritt A."/>
            <person name="Yoshinaga Y."/>
            <person name="Zwiers L.-H."/>
            <person name="Turgeon B."/>
            <person name="Goodwin S."/>
            <person name="Spatafora J."/>
            <person name="Crous P."/>
            <person name="Grigoriev I."/>
        </authorList>
    </citation>
    <scope>NUCLEOTIDE SEQUENCE</scope>
    <source>
        <strain evidence="13">ATCC 74209</strain>
    </source>
</reference>
<evidence type="ECO:0000256" key="6">
    <source>
        <dbReference type="ARBA" id="ARBA00022692"/>
    </source>
</evidence>
<feature type="transmembrane region" description="Helical" evidence="12">
    <location>
        <begin position="231"/>
        <end position="255"/>
    </location>
</feature>
<evidence type="ECO:0000256" key="4">
    <source>
        <dbReference type="ARBA" id="ARBA00022676"/>
    </source>
</evidence>
<dbReference type="PANTHER" id="PTHR22760:SF1">
    <property type="entry name" value="DOL-P-MAN:MAN(7)GLCNAC(2)-PP-DOL ALPHA-1,6-MANNOSYLTRANSFERASE"/>
    <property type="match status" value="1"/>
</dbReference>
<organism evidence="13 14">
    <name type="scientific">Delitschia confertaspora ATCC 74209</name>
    <dbReference type="NCBI Taxonomy" id="1513339"/>
    <lineage>
        <taxon>Eukaryota</taxon>
        <taxon>Fungi</taxon>
        <taxon>Dikarya</taxon>
        <taxon>Ascomycota</taxon>
        <taxon>Pezizomycotina</taxon>
        <taxon>Dothideomycetes</taxon>
        <taxon>Pleosporomycetidae</taxon>
        <taxon>Pleosporales</taxon>
        <taxon>Delitschiaceae</taxon>
        <taxon>Delitschia</taxon>
    </lineage>
</organism>
<proteinExistence type="inferred from homology"/>
<evidence type="ECO:0000256" key="5">
    <source>
        <dbReference type="ARBA" id="ARBA00022679"/>
    </source>
</evidence>
<dbReference type="AlphaFoldDB" id="A0A9P4JLR2"/>
<evidence type="ECO:0000256" key="12">
    <source>
        <dbReference type="RuleBase" id="RU363075"/>
    </source>
</evidence>
<feature type="transmembrane region" description="Helical" evidence="12">
    <location>
        <begin position="16"/>
        <end position="34"/>
    </location>
</feature>
<protein>
    <recommendedName>
        <fullName evidence="12">Mannosyltransferase</fullName>
        <ecNumber evidence="12">2.4.1.-</ecNumber>
    </recommendedName>
</protein>
<evidence type="ECO:0000256" key="8">
    <source>
        <dbReference type="ARBA" id="ARBA00022989"/>
    </source>
</evidence>
<evidence type="ECO:0000256" key="2">
    <source>
        <dbReference type="ARBA" id="ARBA00004922"/>
    </source>
</evidence>
<feature type="transmembrane region" description="Helical" evidence="12">
    <location>
        <begin position="320"/>
        <end position="337"/>
    </location>
</feature>
<keyword evidence="5" id="KW-0808">Transferase</keyword>
<comment type="caution">
    <text evidence="13">The sequence shown here is derived from an EMBL/GenBank/DDBJ whole genome shotgun (WGS) entry which is preliminary data.</text>
</comment>
<dbReference type="Pfam" id="PF03901">
    <property type="entry name" value="Glyco_transf_22"/>
    <property type="match status" value="1"/>
</dbReference>
<dbReference type="GO" id="GO:0006487">
    <property type="term" value="P:protein N-linked glycosylation"/>
    <property type="evidence" value="ECO:0007669"/>
    <property type="project" value="TreeGrafter"/>
</dbReference>
<feature type="transmembrane region" description="Helical" evidence="12">
    <location>
        <begin position="370"/>
        <end position="389"/>
    </location>
</feature>
<keyword evidence="9 12" id="KW-0472">Membrane</keyword>
<evidence type="ECO:0000256" key="10">
    <source>
        <dbReference type="ARBA" id="ARBA00044721"/>
    </source>
</evidence>
<comment type="similarity">
    <text evidence="3 12">Belongs to the glycosyltransferase 22 family.</text>
</comment>
<evidence type="ECO:0000256" key="11">
    <source>
        <dbReference type="ARBA" id="ARBA00048899"/>
    </source>
</evidence>
<feature type="transmembrane region" description="Helical" evidence="12">
    <location>
        <begin position="192"/>
        <end position="219"/>
    </location>
</feature>
<feature type="transmembrane region" description="Helical" evidence="12">
    <location>
        <begin position="159"/>
        <end position="180"/>
    </location>
</feature>
<evidence type="ECO:0000256" key="1">
    <source>
        <dbReference type="ARBA" id="ARBA00004477"/>
    </source>
</evidence>
<comment type="pathway">
    <text evidence="2">Protein modification; protein glycosylation.</text>
</comment>
<evidence type="ECO:0000313" key="13">
    <source>
        <dbReference type="EMBL" id="KAF2201445.1"/>
    </source>
</evidence>
<comment type="catalytic activity">
    <reaction evidence="11">
        <text>an alpha-D-Man-(1-&gt;2)-alpha-D-Man-(1-&gt;2)-alpha-D-Man-(1-&gt;3)-[alpha-D-Man-(1-&gt;2)-alpha-D-Man-(1-&gt;3)-alpha-D-Man-(1-&gt;6)]-beta-D-Man-(1-&gt;4)-beta-D-GlcNAc-(1-&gt;4)-alpha-D-GlcNAc-diphospho-di-trans,poly-cis-dolichol + a di-trans,poly-cis-dolichyl beta-D-mannosyl phosphate = an alpha-D-Man-(1-&gt;2)-alpha-D-Man-(1-&gt;2)-alpha-D-Man-(1-&gt;3)-[alpha-D-Man-(1-&gt;2)-alpha-D-Man-(1-&gt;3)-[alpha-D-Man-(1-&gt;6)]-alpha-D-Man-(1-&gt;6)]-beta-D-Man-(1-&gt;4)-beta-D-GlcNAc-(1-&gt;4)-alpha-D-GlcNAc-diphospho-di-trans,poly-cis-dolichol + a di-trans,poly-cis-dolichyl phosphate + H(+)</text>
        <dbReference type="Rhea" id="RHEA:29535"/>
        <dbReference type="Rhea" id="RHEA-COMP:19498"/>
        <dbReference type="Rhea" id="RHEA-COMP:19501"/>
        <dbReference type="Rhea" id="RHEA-COMP:19518"/>
        <dbReference type="Rhea" id="RHEA-COMP:19519"/>
        <dbReference type="ChEBI" id="CHEBI:15378"/>
        <dbReference type="ChEBI" id="CHEBI:57683"/>
        <dbReference type="ChEBI" id="CHEBI:58211"/>
        <dbReference type="ChEBI" id="CHEBI:132517"/>
        <dbReference type="ChEBI" id="CHEBI:132519"/>
        <dbReference type="EC" id="2.4.1.260"/>
    </reaction>
    <physiologicalReaction direction="left-to-right" evidence="11">
        <dbReference type="Rhea" id="RHEA:29536"/>
    </physiologicalReaction>
</comment>
<dbReference type="EC" id="2.4.1.-" evidence="12"/>
<keyword evidence="7 12" id="KW-0256">Endoplasmic reticulum</keyword>
<feature type="transmembrane region" description="Helical" evidence="12">
    <location>
        <begin position="343"/>
        <end position="363"/>
    </location>
</feature>
<evidence type="ECO:0000313" key="14">
    <source>
        <dbReference type="Proteomes" id="UP000799536"/>
    </source>
</evidence>
<evidence type="ECO:0000256" key="7">
    <source>
        <dbReference type="ARBA" id="ARBA00022824"/>
    </source>
</evidence>
<keyword evidence="6 12" id="KW-0812">Transmembrane</keyword>
<dbReference type="InterPro" id="IPR005599">
    <property type="entry name" value="GPI_mannosylTrfase"/>
</dbReference>
<keyword evidence="4 12" id="KW-0328">Glycosyltransferase</keyword>
<sequence>MVLIVQSFQQMDMAPLYLLIPAFVLVHLFVAPYTKVEESFNVQAIHDILIHGIPTENATQFFAANYDHVSFPGSVPRTFVGALMLSGISRPFVGFFREAAQVQLLVRAVLGLLNASALVSFGYAVQKAFGKSAGIWYVLLQASQFHVIYYASRTLPNMFAFIFSTMALRSLLLASTSPAPSKTAPRHYRLSLYLLTFAGVVFRSELAILVGTITLYLLATRKISIRGIPSIIIPAGLSGLLIGLLCTVSTDSYFWKSFPLWPEWTAFYYNTIQGHSADWGVSPWHYYFLNAIPRLLMNPMTSLVLIPLALLNPATRARSLDLLTPLLSFVALYSFLPHKEWRFIIYIIPGLTAIAAASASWIWTRRSKSLLYSFLGLSLVGSVLLSFTASTTLLTISSLNYPGGTALSYLHTVIEPQHQHVHRSVYLDNLACQTGVTRFLQNHDGPQTATDVLEMKEQEGQRAWSYDKTEDPTVLLDPEFWVQFDYVLAERPEKVIGKWEVVYVVYGFSGVRVLRPGEESGTAGREALEAGRWEGDRETGFRSMIAKVWRSMEEIARDKFLRGWWVEVRMEPKIVILKNAHKRGFKEV</sequence>
<name>A0A9P4JLR2_9PLEO</name>
<dbReference type="Proteomes" id="UP000799536">
    <property type="component" value="Unassembled WGS sequence"/>
</dbReference>
<dbReference type="OrthoDB" id="19039at2759"/>
<keyword evidence="8 12" id="KW-1133">Transmembrane helix</keyword>
<feature type="transmembrane region" description="Helical" evidence="12">
    <location>
        <begin position="104"/>
        <end position="123"/>
    </location>
</feature>
<feature type="transmembrane region" description="Helical" evidence="12">
    <location>
        <begin position="79"/>
        <end position="97"/>
    </location>
</feature>
<dbReference type="GO" id="GO:0005789">
    <property type="term" value="C:endoplasmic reticulum membrane"/>
    <property type="evidence" value="ECO:0007669"/>
    <property type="project" value="UniProtKB-SubCell"/>
</dbReference>
<gene>
    <name evidence="13" type="ORF">GQ43DRAFT_455760</name>
</gene>
<comment type="function">
    <text evidence="10">Mannosyltransferase that operates in the biosynthetic pathway of dolichol-linked oligosaccharides, the glycan precursors employed in protein asparagine (N)-glycosylation. The assembly of dolichol-linked oligosaccharides begins on the cytosolic side of the endoplasmic reticulum membrane and finishes in its lumen. The sequential addition of sugars to dolichol pyrophosphate produces dolichol-linked oligosaccharides containing fourteen sugars, including two GlcNAcs, nine mannoses and three glucoses. Once assembled, the oligosaccharide is transferred from the lipid to nascent proteins by oligosaccharyltransferases. In the lumen of the endoplasmic reticulum, adds the eighth mannose residue in an alpha-1,6 linkage onto Man(7)GlcNAc(2)-PP-dolichol to produce Man(8)GlcNAc(2)-PP-dolichol.</text>
</comment>
<dbReference type="GO" id="GO:0052917">
    <property type="term" value="F:dol-P-Man:Man(7)GlcNAc(2)-PP-Dol alpha-1,6-mannosyltransferase activity"/>
    <property type="evidence" value="ECO:0007669"/>
    <property type="project" value="UniProtKB-EC"/>
</dbReference>
<feature type="transmembrane region" description="Helical" evidence="12">
    <location>
        <begin position="135"/>
        <end position="152"/>
    </location>
</feature>
<evidence type="ECO:0000256" key="9">
    <source>
        <dbReference type="ARBA" id="ARBA00023136"/>
    </source>
</evidence>
<keyword evidence="14" id="KW-1185">Reference proteome</keyword>
<comment type="subcellular location">
    <subcellularLocation>
        <location evidence="1 12">Endoplasmic reticulum membrane</location>
        <topology evidence="1 12">Multi-pass membrane protein</topology>
    </subcellularLocation>
</comment>